<protein>
    <submittedName>
        <fullName evidence="7">Subtilisin-like serine protease</fullName>
    </submittedName>
</protein>
<feature type="domain" description="Peptidase S8/S53" evidence="6">
    <location>
        <begin position="247"/>
        <end position="491"/>
    </location>
</feature>
<dbReference type="STRING" id="679935.Alfi_2168"/>
<gene>
    <name evidence="7" type="ordered locus">Alfi_2168</name>
</gene>
<evidence type="ECO:0000256" key="5">
    <source>
        <dbReference type="PROSITE-ProRule" id="PRU01240"/>
    </source>
</evidence>
<evidence type="ECO:0000256" key="3">
    <source>
        <dbReference type="ARBA" id="ARBA00022825"/>
    </source>
</evidence>
<comment type="similarity">
    <text evidence="5">Belongs to the peptidase S8 family.</text>
</comment>
<dbReference type="PROSITE" id="PS00138">
    <property type="entry name" value="SUBTILASE_SER"/>
    <property type="match status" value="1"/>
</dbReference>
<feature type="active site" description="Charge relay system" evidence="4 5">
    <location>
        <position position="292"/>
    </location>
</feature>
<name>I3YN87_ALIFI</name>
<dbReference type="PROSITE" id="PS51892">
    <property type="entry name" value="SUBTILASE"/>
    <property type="match status" value="1"/>
</dbReference>
<evidence type="ECO:0000259" key="6">
    <source>
        <dbReference type="Pfam" id="PF00082"/>
    </source>
</evidence>
<dbReference type="InterPro" id="IPR000209">
    <property type="entry name" value="Peptidase_S8/S53_dom"/>
</dbReference>
<feature type="active site" description="Charge relay system" evidence="4 5">
    <location>
        <position position="256"/>
    </location>
</feature>
<evidence type="ECO:0000256" key="1">
    <source>
        <dbReference type="ARBA" id="ARBA00022670"/>
    </source>
</evidence>
<dbReference type="PANTHER" id="PTHR42884:SF14">
    <property type="entry name" value="NEUROENDOCRINE CONVERTASE 1"/>
    <property type="match status" value="1"/>
</dbReference>
<dbReference type="eggNOG" id="COG1404">
    <property type="taxonomic scope" value="Bacteria"/>
</dbReference>
<organism evidence="7 8">
    <name type="scientific">Alistipes finegoldii (strain DSM 17242 / JCM 16770 / CCUG 46020 / CIP 107999 / KCTC 15236 / AHN 2437)</name>
    <dbReference type="NCBI Taxonomy" id="679935"/>
    <lineage>
        <taxon>Bacteria</taxon>
        <taxon>Pseudomonadati</taxon>
        <taxon>Bacteroidota</taxon>
        <taxon>Bacteroidia</taxon>
        <taxon>Bacteroidales</taxon>
        <taxon>Rikenellaceae</taxon>
        <taxon>Alistipes</taxon>
    </lineage>
</organism>
<dbReference type="GO" id="GO:0016485">
    <property type="term" value="P:protein processing"/>
    <property type="evidence" value="ECO:0007669"/>
    <property type="project" value="TreeGrafter"/>
</dbReference>
<dbReference type="PROSITE" id="PS00137">
    <property type="entry name" value="SUBTILASE_HIS"/>
    <property type="match status" value="1"/>
</dbReference>
<dbReference type="Gene3D" id="3.40.50.200">
    <property type="entry name" value="Peptidase S8/S53 domain"/>
    <property type="match status" value="1"/>
</dbReference>
<dbReference type="MEROPS" id="S08.141"/>
<evidence type="ECO:0000313" key="8">
    <source>
        <dbReference type="Proteomes" id="UP000006052"/>
    </source>
</evidence>
<keyword evidence="2 5" id="KW-0378">Hydrolase</keyword>
<feature type="active site" description="Charge relay system" evidence="4 5">
    <location>
        <position position="458"/>
    </location>
</feature>
<dbReference type="KEGG" id="afd:Alfi_2168"/>
<dbReference type="PANTHER" id="PTHR42884">
    <property type="entry name" value="PROPROTEIN CONVERTASE SUBTILISIN/KEXIN-RELATED"/>
    <property type="match status" value="1"/>
</dbReference>
<proteinExistence type="inferred from homology"/>
<dbReference type="GO" id="GO:0004252">
    <property type="term" value="F:serine-type endopeptidase activity"/>
    <property type="evidence" value="ECO:0007669"/>
    <property type="project" value="UniProtKB-UniRule"/>
</dbReference>
<dbReference type="PATRIC" id="fig|679935.3.peg.2086"/>
<dbReference type="HOGENOM" id="CLU_011263_10_0_10"/>
<reference evidence="8" key="1">
    <citation type="journal article" date="2013" name="Stand. Genomic Sci.">
        <title>Complete genome sequence of the bile-resistant pigment-producing anaerobe Alistipes finegoldii type strain (AHN2437(T)).</title>
        <authorList>
            <person name="Mavromatis K."/>
            <person name="Stackebrandt E."/>
            <person name="Munk C."/>
            <person name="Lapidus A."/>
            <person name="Nolan M."/>
            <person name="Lucas S."/>
            <person name="Hammon N."/>
            <person name="Deshpande S."/>
            <person name="Cheng J.F."/>
            <person name="Tapia R."/>
            <person name="Goodwin L.A."/>
            <person name="Pitluck S."/>
            <person name="Liolios K."/>
            <person name="Pagani I."/>
            <person name="Ivanova N."/>
            <person name="Mikhailova N."/>
            <person name="Huntemann M."/>
            <person name="Pati A."/>
            <person name="Chen A."/>
            <person name="Palaniappan K."/>
            <person name="Land M."/>
            <person name="Hauser L."/>
            <person name="Rohde M."/>
            <person name="Gronow S."/>
            <person name="Goker M."/>
            <person name="Detter J.C."/>
            <person name="Bristow J."/>
            <person name="Eisen J.A."/>
            <person name="Markowitz V."/>
            <person name="Hugenholtz P."/>
            <person name="Kyrpides N.C."/>
            <person name="Klenk H.P."/>
            <person name="Woyke T."/>
        </authorList>
    </citation>
    <scope>NUCLEOTIDE SEQUENCE</scope>
    <source>
        <strain evidence="8">DSM 17242 / JCM 16770 / AHN 2437 / CCUG 46020 / CIP 107999</strain>
    </source>
</reference>
<dbReference type="InterPro" id="IPR036852">
    <property type="entry name" value="Peptidase_S8/S53_dom_sf"/>
</dbReference>
<dbReference type="Proteomes" id="UP000006052">
    <property type="component" value="Chromosome"/>
</dbReference>
<keyword evidence="3 5" id="KW-0720">Serine protease</keyword>
<keyword evidence="1 5" id="KW-0645">Protease</keyword>
<dbReference type="EMBL" id="CP003274">
    <property type="protein sequence ID" value="AFL78455.1"/>
    <property type="molecule type" value="Genomic_DNA"/>
</dbReference>
<evidence type="ECO:0000313" key="7">
    <source>
        <dbReference type="EMBL" id="AFL78455.1"/>
    </source>
</evidence>
<evidence type="ECO:0000256" key="4">
    <source>
        <dbReference type="PIRSR" id="PIRSR615500-1"/>
    </source>
</evidence>
<dbReference type="Pfam" id="PF00082">
    <property type="entry name" value="Peptidase_S8"/>
    <property type="match status" value="1"/>
</dbReference>
<dbReference type="GO" id="GO:0016020">
    <property type="term" value="C:membrane"/>
    <property type="evidence" value="ECO:0007669"/>
    <property type="project" value="TreeGrafter"/>
</dbReference>
<dbReference type="PRINTS" id="PR00723">
    <property type="entry name" value="SUBTILISIN"/>
</dbReference>
<dbReference type="InterPro" id="IPR023828">
    <property type="entry name" value="Peptidase_S8_Ser-AS"/>
</dbReference>
<dbReference type="InterPro" id="IPR015500">
    <property type="entry name" value="Peptidase_S8_subtilisin-rel"/>
</dbReference>
<dbReference type="InterPro" id="IPR022398">
    <property type="entry name" value="Peptidase_S8_His-AS"/>
</dbReference>
<sequence length="589" mass="63498">MLFLLAITLGSCTDAPVDEPGQDGLSKTRSAGADATCYYWYSGEKIPLTLNTEYVNIVADDASLKSSKTGSSFQGLDLVQEDGARSGNVVKYRLTSKSTATDYSKLIKDLKQNKQIKHILPFFSRGANAQPIGTSDIFYLKLKDEKDFATLKLLAEEQKVQIVKEVPYMPLWYIMSIHNSSFGSSVDASNYFYETGHFADVDPAFMFDFKPNVIPNDPMFGQLWGLKNNSYPDIDINVTAAWDITRGAGAKVAVLDQGIDRSHNDLNANLHTLSYDAQTGKSPSVFVNGLSHGTHVAGTVAAVWNNNLQVVGVAPEAKIIGVSHDLYLSTTFSAELASGFSWAWQNGADVLTNSWGDQGGAFYDTMHSAILEQAIIDAMTKGRDGLGCVVTFAAGNYSGVMDYPGNFHDDILTVGSIDSNGSKSSFSGYGTKLDVVAPGSNILSTIPGNSTGQKSGTSMATPHIAGVAALVISKNPTFTRLQVVTAIEKSGKKVGGYLYKTTSGRPNGLWVDYMGYGLVDAYAAVNYVPDKILFYDQHVTTDQIVQGRKVETKNVTVSNNAKLTIIGTESVTSLETLHVNAGCKLEIRN</sequence>
<dbReference type="AlphaFoldDB" id="I3YN87"/>
<evidence type="ECO:0000256" key="2">
    <source>
        <dbReference type="ARBA" id="ARBA00022801"/>
    </source>
</evidence>
<dbReference type="SUPFAM" id="SSF52743">
    <property type="entry name" value="Subtilisin-like"/>
    <property type="match status" value="1"/>
</dbReference>
<accession>I3YN87</accession>